<dbReference type="EMBL" id="MQWB01000001">
    <property type="protein sequence ID" value="OZC01647.1"/>
    <property type="molecule type" value="Genomic_DNA"/>
</dbReference>
<dbReference type="InterPro" id="IPR001845">
    <property type="entry name" value="HTH_ArsR_DNA-bd_dom"/>
</dbReference>
<proteinExistence type="predicted"/>
<keyword evidence="2" id="KW-0238">DNA-binding</keyword>
<sequence length="101" mass="10818">MDAPVPASLLESAAERFRLMGDPVRLRLLNVLLERGEASVQDLADVTAQSHQNTSKHLRKLAEGGLVGARRNGSHAVYRVTDASVPGLCLLVCGSLRATQD</sequence>
<dbReference type="InParanoid" id="A0A259TVJ2"/>
<dbReference type="AlphaFoldDB" id="A0A259TVJ2"/>
<dbReference type="Proteomes" id="UP000216446">
    <property type="component" value="Unassembled WGS sequence"/>
</dbReference>
<evidence type="ECO:0000256" key="1">
    <source>
        <dbReference type="ARBA" id="ARBA00023015"/>
    </source>
</evidence>
<dbReference type="CDD" id="cd00090">
    <property type="entry name" value="HTH_ARSR"/>
    <property type="match status" value="1"/>
</dbReference>
<dbReference type="PRINTS" id="PR00778">
    <property type="entry name" value="HTHARSR"/>
</dbReference>
<dbReference type="NCBIfam" id="NF033788">
    <property type="entry name" value="HTH_metalloreg"/>
    <property type="match status" value="1"/>
</dbReference>
<dbReference type="GO" id="GO:0003700">
    <property type="term" value="F:DNA-binding transcription factor activity"/>
    <property type="evidence" value="ECO:0007669"/>
    <property type="project" value="InterPro"/>
</dbReference>
<keyword evidence="6" id="KW-1185">Reference proteome</keyword>
<dbReference type="GO" id="GO:0003677">
    <property type="term" value="F:DNA binding"/>
    <property type="evidence" value="ECO:0007669"/>
    <property type="project" value="UniProtKB-KW"/>
</dbReference>
<dbReference type="PROSITE" id="PS50987">
    <property type="entry name" value="HTH_ARSR_2"/>
    <property type="match status" value="1"/>
</dbReference>
<protein>
    <recommendedName>
        <fullName evidence="4">HTH arsR-type domain-containing protein</fullName>
    </recommendedName>
</protein>
<organism evidence="5 6">
    <name type="scientific">Rubricoccus marinus</name>
    <dbReference type="NCBI Taxonomy" id="716817"/>
    <lineage>
        <taxon>Bacteria</taxon>
        <taxon>Pseudomonadati</taxon>
        <taxon>Rhodothermota</taxon>
        <taxon>Rhodothermia</taxon>
        <taxon>Rhodothermales</taxon>
        <taxon>Rubricoccaceae</taxon>
        <taxon>Rubricoccus</taxon>
    </lineage>
</organism>
<evidence type="ECO:0000256" key="2">
    <source>
        <dbReference type="ARBA" id="ARBA00023125"/>
    </source>
</evidence>
<evidence type="ECO:0000256" key="3">
    <source>
        <dbReference type="ARBA" id="ARBA00023163"/>
    </source>
</evidence>
<dbReference type="SUPFAM" id="SSF46785">
    <property type="entry name" value="Winged helix' DNA-binding domain"/>
    <property type="match status" value="1"/>
</dbReference>
<dbReference type="InterPro" id="IPR011991">
    <property type="entry name" value="ArsR-like_HTH"/>
</dbReference>
<dbReference type="PANTHER" id="PTHR43132">
    <property type="entry name" value="ARSENICAL RESISTANCE OPERON REPRESSOR ARSR-RELATED"/>
    <property type="match status" value="1"/>
</dbReference>
<dbReference type="InterPro" id="IPR051011">
    <property type="entry name" value="Metal_resp_trans_reg"/>
</dbReference>
<comment type="caution">
    <text evidence="5">The sequence shown here is derived from an EMBL/GenBank/DDBJ whole genome shotgun (WGS) entry which is preliminary data.</text>
</comment>
<keyword evidence="3" id="KW-0804">Transcription</keyword>
<accession>A0A259TVJ2</accession>
<evidence type="ECO:0000259" key="4">
    <source>
        <dbReference type="PROSITE" id="PS50987"/>
    </source>
</evidence>
<feature type="domain" description="HTH arsR-type" evidence="4">
    <location>
        <begin position="5"/>
        <end position="100"/>
    </location>
</feature>
<dbReference type="SMART" id="SM00418">
    <property type="entry name" value="HTH_ARSR"/>
    <property type="match status" value="1"/>
</dbReference>
<dbReference type="InterPro" id="IPR036388">
    <property type="entry name" value="WH-like_DNA-bd_sf"/>
</dbReference>
<evidence type="ECO:0000313" key="5">
    <source>
        <dbReference type="EMBL" id="OZC01647.1"/>
    </source>
</evidence>
<dbReference type="OrthoDB" id="9799175at2"/>
<gene>
    <name evidence="5" type="ORF">BSZ36_00805</name>
</gene>
<dbReference type="PANTHER" id="PTHR43132:SF9">
    <property type="entry name" value="ARSR FAMILY TRANSCRIPTIONAL REGULATORY PROTEIN"/>
    <property type="match status" value="1"/>
</dbReference>
<reference evidence="5 6" key="1">
    <citation type="submission" date="2016-11" db="EMBL/GenBank/DDBJ databases">
        <title>Study of marine rhodopsin-containing bacteria.</title>
        <authorList>
            <person name="Yoshizawa S."/>
            <person name="Kumagai Y."/>
            <person name="Kogure K."/>
        </authorList>
    </citation>
    <scope>NUCLEOTIDE SEQUENCE [LARGE SCALE GENOMIC DNA]</scope>
    <source>
        <strain evidence="5 6">SG-29</strain>
    </source>
</reference>
<evidence type="ECO:0000313" key="6">
    <source>
        <dbReference type="Proteomes" id="UP000216446"/>
    </source>
</evidence>
<dbReference type="Pfam" id="PF12840">
    <property type="entry name" value="HTH_20"/>
    <property type="match status" value="1"/>
</dbReference>
<dbReference type="InterPro" id="IPR036390">
    <property type="entry name" value="WH_DNA-bd_sf"/>
</dbReference>
<dbReference type="Gene3D" id="1.10.10.10">
    <property type="entry name" value="Winged helix-like DNA-binding domain superfamily/Winged helix DNA-binding domain"/>
    <property type="match status" value="1"/>
</dbReference>
<keyword evidence="1" id="KW-0805">Transcription regulation</keyword>
<name>A0A259TVJ2_9BACT</name>